<dbReference type="Gene3D" id="1.10.490.10">
    <property type="entry name" value="Globins"/>
    <property type="match status" value="1"/>
</dbReference>
<dbReference type="GO" id="GO:0046872">
    <property type="term" value="F:metal ion binding"/>
    <property type="evidence" value="ECO:0007669"/>
    <property type="project" value="UniProtKB-KW"/>
</dbReference>
<proteinExistence type="predicted"/>
<protein>
    <submittedName>
        <fullName evidence="4">Uncharacterized protein</fullName>
    </submittedName>
</protein>
<evidence type="ECO:0000313" key="5">
    <source>
        <dbReference type="Proteomes" id="UP000257200"/>
    </source>
</evidence>
<reference evidence="4" key="1">
    <citation type="submission" date="2025-08" db="UniProtKB">
        <authorList>
            <consortium name="Ensembl"/>
        </authorList>
    </citation>
    <scope>IDENTIFICATION</scope>
</reference>
<dbReference type="InterPro" id="IPR009050">
    <property type="entry name" value="Globin-like_sf"/>
</dbReference>
<evidence type="ECO:0000256" key="3">
    <source>
        <dbReference type="ARBA" id="ARBA00023004"/>
    </source>
</evidence>
<evidence type="ECO:0000256" key="2">
    <source>
        <dbReference type="ARBA" id="ARBA00022723"/>
    </source>
</evidence>
<evidence type="ECO:0000256" key="1">
    <source>
        <dbReference type="ARBA" id="ARBA00022617"/>
    </source>
</evidence>
<dbReference type="GO" id="GO:0020037">
    <property type="term" value="F:heme binding"/>
    <property type="evidence" value="ECO:0007669"/>
    <property type="project" value="InterPro"/>
</dbReference>
<sequence length="69" mass="8081">MVHGKTILHGLDSAVKNMDDIKTAYKELKQQQNILVCSILTTRTLFFWLISLQSLNTKKFSYIVRRLMH</sequence>
<name>A0A3Q1G0T5_9TELE</name>
<dbReference type="GO" id="GO:0019825">
    <property type="term" value="F:oxygen binding"/>
    <property type="evidence" value="ECO:0007669"/>
    <property type="project" value="InterPro"/>
</dbReference>
<evidence type="ECO:0000313" key="4">
    <source>
        <dbReference type="Ensembl" id="ENSAPOP00000012045.1"/>
    </source>
</evidence>
<keyword evidence="1" id="KW-0349">Heme</keyword>
<dbReference type="AlphaFoldDB" id="A0A3Q1G0T5"/>
<organism evidence="4 5">
    <name type="scientific">Acanthochromis polyacanthus</name>
    <name type="common">spiny chromis</name>
    <dbReference type="NCBI Taxonomy" id="80966"/>
    <lineage>
        <taxon>Eukaryota</taxon>
        <taxon>Metazoa</taxon>
        <taxon>Chordata</taxon>
        <taxon>Craniata</taxon>
        <taxon>Vertebrata</taxon>
        <taxon>Euteleostomi</taxon>
        <taxon>Actinopterygii</taxon>
        <taxon>Neopterygii</taxon>
        <taxon>Teleostei</taxon>
        <taxon>Neoteleostei</taxon>
        <taxon>Acanthomorphata</taxon>
        <taxon>Ovalentaria</taxon>
        <taxon>Pomacentridae</taxon>
        <taxon>Acanthochromis</taxon>
    </lineage>
</organism>
<dbReference type="Proteomes" id="UP000257200">
    <property type="component" value="Unplaced"/>
</dbReference>
<keyword evidence="5" id="KW-1185">Reference proteome</keyword>
<dbReference type="SUPFAM" id="SSF46458">
    <property type="entry name" value="Globin-like"/>
    <property type="match status" value="1"/>
</dbReference>
<dbReference type="InterPro" id="IPR012292">
    <property type="entry name" value="Globin/Proto"/>
</dbReference>
<accession>A0A3Q1G0T5</accession>
<dbReference type="Ensembl" id="ENSAPOT00000031853.1">
    <property type="protein sequence ID" value="ENSAPOP00000012045.1"/>
    <property type="gene ID" value="ENSAPOG00000014673.1"/>
</dbReference>
<keyword evidence="3" id="KW-0408">Iron</keyword>
<keyword evidence="2" id="KW-0479">Metal-binding</keyword>
<reference evidence="4" key="2">
    <citation type="submission" date="2025-09" db="UniProtKB">
        <authorList>
            <consortium name="Ensembl"/>
        </authorList>
    </citation>
    <scope>IDENTIFICATION</scope>
</reference>
<dbReference type="InParanoid" id="A0A3Q1G0T5"/>